<dbReference type="Gene3D" id="3.40.50.970">
    <property type="match status" value="1"/>
</dbReference>
<evidence type="ECO:0000313" key="6">
    <source>
        <dbReference type="Proteomes" id="UP000662873"/>
    </source>
</evidence>
<dbReference type="SUPFAM" id="SSF52518">
    <property type="entry name" value="Thiamin diphosphate-binding fold (THDP-binding)"/>
    <property type="match status" value="1"/>
</dbReference>
<dbReference type="PANTHER" id="PTHR11516">
    <property type="entry name" value="PYRUVATE DEHYDROGENASE E1 COMPONENT, ALPHA SUBUNIT BACTERIAL AND ORGANELLAR"/>
    <property type="match status" value="1"/>
</dbReference>
<evidence type="ECO:0000256" key="1">
    <source>
        <dbReference type="ARBA" id="ARBA00001964"/>
    </source>
</evidence>
<dbReference type="AlphaFoldDB" id="A0A809S9N2"/>
<evidence type="ECO:0000256" key="3">
    <source>
        <dbReference type="ARBA" id="ARBA00023052"/>
    </source>
</evidence>
<proteinExistence type="predicted"/>
<name>A0A809S9N2_9BACT</name>
<evidence type="ECO:0000256" key="2">
    <source>
        <dbReference type="ARBA" id="ARBA00023002"/>
    </source>
</evidence>
<dbReference type="GO" id="GO:0004739">
    <property type="term" value="F:pyruvate dehydrogenase (acetyl-transferring) activity"/>
    <property type="evidence" value="ECO:0007669"/>
    <property type="project" value="TreeGrafter"/>
</dbReference>
<sequence>MAKQAGLNSALSPADLEDLYREMVFLRHFEEKTNQAFRMGKAGGYLHVYIGSESLAMGWLHRIRKGYDYVITAYRDHAHALVLGCDPVEVMAEIMGKAGGLSRGKGGSMHLYSKDKQFYGGWGIVGGHTALGGGLALAAKYRKEDRVTLCYLGDGAANAGVFYETLNMAGLWNLPVVFIIENNQYAMGTSIERHAADTELLKRAIPFGIRHERLDSQDLIQVMQDAERIVETVRADSKPYLVEAMTYRFAGHGAADHDRSLYRSREEEISEETTDPIRLLEAHLEAQKLMTREKMEAIDEEMLAEADRVFHAADELPYPDDEEVYDHVYTDMAPEVGH</sequence>
<dbReference type="EMBL" id="AP021858">
    <property type="protein sequence ID" value="BBO23751.1"/>
    <property type="molecule type" value="Genomic_DNA"/>
</dbReference>
<evidence type="ECO:0000259" key="4">
    <source>
        <dbReference type="Pfam" id="PF00676"/>
    </source>
</evidence>
<feature type="domain" description="Dehydrogenase E1 component" evidence="4">
    <location>
        <begin position="22"/>
        <end position="319"/>
    </location>
</feature>
<reference evidence="5" key="1">
    <citation type="journal article" name="DNA Res.">
        <title>The physiological potential of anammox bacteria as revealed by their core genome structure.</title>
        <authorList>
            <person name="Okubo T."/>
            <person name="Toyoda A."/>
            <person name="Fukuhara K."/>
            <person name="Uchiyama I."/>
            <person name="Harigaya Y."/>
            <person name="Kuroiwa M."/>
            <person name="Suzuki T."/>
            <person name="Murakami Y."/>
            <person name="Suwa Y."/>
            <person name="Takami H."/>
        </authorList>
    </citation>
    <scope>NUCLEOTIDE SEQUENCE</scope>
    <source>
        <strain evidence="5">317325-2</strain>
    </source>
</reference>
<dbReference type="PANTHER" id="PTHR11516:SF60">
    <property type="entry name" value="PYRUVATE DEHYDROGENASE E1 COMPONENT SUBUNIT ALPHA"/>
    <property type="match status" value="1"/>
</dbReference>
<dbReference type="GO" id="GO:0006086">
    <property type="term" value="P:pyruvate decarboxylation to acetyl-CoA"/>
    <property type="evidence" value="ECO:0007669"/>
    <property type="project" value="TreeGrafter"/>
</dbReference>
<dbReference type="InterPro" id="IPR050642">
    <property type="entry name" value="PDH_E1_Alpha_Subunit"/>
</dbReference>
<dbReference type="InterPro" id="IPR001017">
    <property type="entry name" value="DH_E1"/>
</dbReference>
<dbReference type="CDD" id="cd02000">
    <property type="entry name" value="TPP_E1_PDC_ADC_BCADC"/>
    <property type="match status" value="1"/>
</dbReference>
<keyword evidence="2" id="KW-0560">Oxidoreductase</keyword>
<keyword evidence="5" id="KW-0670">Pyruvate</keyword>
<keyword evidence="3" id="KW-0786">Thiamine pyrophosphate</keyword>
<evidence type="ECO:0000313" key="5">
    <source>
        <dbReference type="EMBL" id="BBO23751.1"/>
    </source>
</evidence>
<protein>
    <submittedName>
        <fullName evidence="5">Pyruvate dehydrogenase E1 subunit alpha</fullName>
    </submittedName>
</protein>
<organism evidence="5 6">
    <name type="scientific">Candidatus Nitrosymbiomonas proteolyticus</name>
    <dbReference type="NCBI Taxonomy" id="2608984"/>
    <lineage>
        <taxon>Bacteria</taxon>
        <taxon>Bacillati</taxon>
        <taxon>Armatimonadota</taxon>
        <taxon>Armatimonadota incertae sedis</taxon>
        <taxon>Candidatus Nitrosymbiomonas</taxon>
    </lineage>
</organism>
<dbReference type="KEGG" id="npy:NPRO_13460"/>
<accession>A0A809S9N2</accession>
<dbReference type="InterPro" id="IPR029061">
    <property type="entry name" value="THDP-binding"/>
</dbReference>
<comment type="cofactor">
    <cofactor evidence="1">
        <name>thiamine diphosphate</name>
        <dbReference type="ChEBI" id="CHEBI:58937"/>
    </cofactor>
</comment>
<gene>
    <name evidence="5" type="ORF">NPRO_13460</name>
</gene>
<dbReference type="Pfam" id="PF00676">
    <property type="entry name" value="E1_dh"/>
    <property type="match status" value="1"/>
</dbReference>
<dbReference type="Proteomes" id="UP000662873">
    <property type="component" value="Chromosome"/>
</dbReference>